<accession>A0A1M3KV09</accession>
<comment type="caution">
    <text evidence="3">The sequence shown here is derived from an EMBL/GenBank/DDBJ whole genome shotgun (WGS) entry which is preliminary data.</text>
</comment>
<dbReference type="Proteomes" id="UP000184233">
    <property type="component" value="Unassembled WGS sequence"/>
</dbReference>
<dbReference type="PANTHER" id="PTHR41339:SF1">
    <property type="entry name" value="SECRETED PROTEIN"/>
    <property type="match status" value="1"/>
</dbReference>
<evidence type="ECO:0000259" key="2">
    <source>
        <dbReference type="Pfam" id="PF18962"/>
    </source>
</evidence>
<dbReference type="STRING" id="1895771.BGO89_12810"/>
<feature type="chain" id="PRO_5012476980" description="Secretion system C-terminal sorting domain-containing protein" evidence="1">
    <location>
        <begin position="21"/>
        <end position="1326"/>
    </location>
</feature>
<dbReference type="Pfam" id="PF18962">
    <property type="entry name" value="Por_Secre_tail"/>
    <property type="match status" value="1"/>
</dbReference>
<reference evidence="3 4" key="1">
    <citation type="submission" date="2016-09" db="EMBL/GenBank/DDBJ databases">
        <title>Genome-resolved meta-omics ties microbial dynamics to process performance in biotechnology for thiocyanate degradation.</title>
        <authorList>
            <person name="Kantor R.S."/>
            <person name="Huddy R.J."/>
            <person name="Iyer R."/>
            <person name="Thomas B.C."/>
            <person name="Brown C.T."/>
            <person name="Anantharaman K."/>
            <person name="Tringe S."/>
            <person name="Hettich R.L."/>
            <person name="Harrison S.T."/>
            <person name="Banfield J.F."/>
        </authorList>
    </citation>
    <scope>NUCLEOTIDE SEQUENCE [LARGE SCALE GENOMIC DNA]</scope>
    <source>
        <strain evidence="3">59-99</strain>
    </source>
</reference>
<sequence>MQRLILAAVFVLLGWSAASAQSPTQCTLISPNGGETFRPGTSQDLRWDTTGTSRARWRFLFGTSPAGPWTQLVRADNVLDSGATRGAFAGGLRVPAVATTSGYIRMELISDPNVFDISDNPFTIIQPQTIVPDSIIKGEITGTVHLHRNKIYGLQGYVYVNDGGKLVIDPGTIIVGDTPGNNSALIVNRGGKLIAEGTKTSPIIFTSRAAPGQRARGDWGGVLICGKARTNHPAGQAALEGGVADANPGKGWFGGTDDDDSSGILKYVRIEFAGIATQPNSELNGLTLGGVGRRTVLDYIQVSFANDDAFEWFGGSVNARHLVAIGTLDDDFDGDNGWSGKVQFAVAQRYRTVADVSTSQSFEIDNDATGSFNSPKTSVVFSNVTSIGPIQDTSWTPGNGANQFSSRFGAAAQIRRNARASIFNSIFLGWPRGIEIAQVPTMVVAFNDTLSLRQNSWFGIKGTWLNLAGGTPPVGMDANWIAKAGFNNTIEKGNPHAAFLENPFATDVTFSPRPLPVATFLTTASFTNTANGVPIDDPFFERVAYRGAFSPTEARWDEGWTNYDPVNTEYRAQPLVHILTPGAAAGETYVQGAKVDITWDTTGGAGNHFKFEFGTTPAGPWTAIAGAENVTDAGATRGKLTQGFTVPNVLTTTGYIRMSLVSDNTIYDVSNVPFTIISGVVDPVVRLIEPGTSNRTFRVGQSVDVRWDTTGTYRKHFKFEFGKSQDGPWAALPGLSNVLDSAARRGAFAGGIVFRPADVTTTGYIRMTMVEDPTKFDINDQPFTVTAPEPVTCDSTLTGEITTRVKLHNTKVYCLDGYVYVNDGAVLEIEPGTIILGGVPGTNSALIVNRGGKLVAEGTANLPIIFTSRAVPGQRSRGDWGGVLLCGKARTNHPAGQAALEGGVADANPGKGWFGGTEDDDSSGVLKYVRIEFAGIATQPNSELNGLTLGGVGRGTVLEYIQVSHANDDAFEWFGGTVNARHLIALGTLDDDFDGDNGWSGKVQFAIAQRYRTIADVSTSQTFEMDNDATASTNQPLTSPIFSNVTSIGPIQDTSWTPGNGANQFSSRFGAAAQIRRNARTNIFNSIFLGWPRGIEIAQVNTMTAALNDSVQVRNNSWYGVKGTWLNLAGGTPPAGIDANWISKAEFGNVIDKSSPDVAQLENAFATSVEFNPAPRSSSPVLTGAGFTGNADNAYFERVNYRGAFGMQRWDDRWANYDPVNTEYKAQPAVSVEEENPQAVAITGRAFPNPASDASTIRYELSRADVVTIRVVDALGMLASTFIANEQQGAGTYEFRLVTSDLANGVYYVTINGQRGTITIPVNVVR</sequence>
<feature type="signal peptide" evidence="1">
    <location>
        <begin position="1"/>
        <end position="20"/>
    </location>
</feature>
<evidence type="ECO:0000313" key="4">
    <source>
        <dbReference type="Proteomes" id="UP000184233"/>
    </source>
</evidence>
<feature type="domain" description="Secretion system C-terminal sorting" evidence="2">
    <location>
        <begin position="1247"/>
        <end position="1318"/>
    </location>
</feature>
<dbReference type="NCBIfam" id="TIGR04183">
    <property type="entry name" value="Por_Secre_tail"/>
    <property type="match status" value="1"/>
</dbReference>
<name>A0A1M3KV09_9BACT</name>
<evidence type="ECO:0000256" key="1">
    <source>
        <dbReference type="SAM" id="SignalP"/>
    </source>
</evidence>
<dbReference type="InterPro" id="IPR026444">
    <property type="entry name" value="Secre_tail"/>
</dbReference>
<proteinExistence type="predicted"/>
<keyword evidence="1" id="KW-0732">Signal</keyword>
<protein>
    <recommendedName>
        <fullName evidence="2">Secretion system C-terminal sorting domain-containing protein</fullName>
    </recommendedName>
</protein>
<gene>
    <name evidence="3" type="ORF">BGO89_12810</name>
</gene>
<dbReference type="EMBL" id="MKVH01000025">
    <property type="protein sequence ID" value="OJX56217.1"/>
    <property type="molecule type" value="Genomic_DNA"/>
</dbReference>
<organism evidence="3 4">
    <name type="scientific">Candidatus Kapaibacterium thiocyanatum</name>
    <dbReference type="NCBI Taxonomy" id="1895771"/>
    <lineage>
        <taxon>Bacteria</taxon>
        <taxon>Pseudomonadati</taxon>
        <taxon>Candidatus Kapaibacteriota</taxon>
        <taxon>Candidatus Kapaibacteriia</taxon>
        <taxon>Candidatus Kapaibacteriales</taxon>
        <taxon>Candidatus Kapaibacteriaceae</taxon>
        <taxon>Candidatus Kapaibacterium</taxon>
    </lineage>
</organism>
<dbReference type="PANTHER" id="PTHR41339">
    <property type="entry name" value="LIPL48"/>
    <property type="match status" value="1"/>
</dbReference>
<evidence type="ECO:0000313" key="3">
    <source>
        <dbReference type="EMBL" id="OJX56217.1"/>
    </source>
</evidence>